<evidence type="ECO:0000256" key="5">
    <source>
        <dbReference type="ARBA" id="ARBA00022723"/>
    </source>
</evidence>
<evidence type="ECO:0000256" key="7">
    <source>
        <dbReference type="ARBA" id="ARBA00023002"/>
    </source>
</evidence>
<keyword evidence="11" id="KW-0106">Calcium</keyword>
<dbReference type="PROSITE" id="PS51393">
    <property type="entry name" value="LIPOXYGENASE_3"/>
    <property type="match status" value="1"/>
</dbReference>
<comment type="cofactor">
    <cofactor evidence="10">
        <name>Fe cation</name>
        <dbReference type="ChEBI" id="CHEBI:24875"/>
    </cofactor>
    <text evidence="10">Binds 1 Fe cation per subunit.</text>
</comment>
<dbReference type="SUPFAM" id="SSF49723">
    <property type="entry name" value="Lipase/lipooxygenase domain (PLAT/LH2 domain)"/>
    <property type="match status" value="1"/>
</dbReference>
<dbReference type="GO" id="GO:0005506">
    <property type="term" value="F:iron ion binding"/>
    <property type="evidence" value="ECO:0007669"/>
    <property type="project" value="InterPro"/>
</dbReference>
<feature type="binding site" evidence="10">
    <location>
        <position position="343"/>
    </location>
    <ligand>
        <name>Fe cation</name>
        <dbReference type="ChEBI" id="CHEBI:24875"/>
        <note>catalytic</note>
    </ligand>
</feature>
<evidence type="ECO:0000256" key="10">
    <source>
        <dbReference type="PIRSR" id="PIRSR601885-1"/>
    </source>
</evidence>
<dbReference type="GO" id="GO:0016702">
    <property type="term" value="F:oxidoreductase activity, acting on single donors with incorporation of molecular oxygen, incorporation of two atoms of oxygen"/>
    <property type="evidence" value="ECO:0007669"/>
    <property type="project" value="InterPro"/>
</dbReference>
<keyword evidence="17" id="KW-1185">Reference proteome</keyword>
<dbReference type="FunFam" id="1.20.245.10:FF:000001">
    <property type="entry name" value="Arachidonate 5-lipoxygenase a"/>
    <property type="match status" value="1"/>
</dbReference>
<keyword evidence="5 10" id="KW-0479">Metal-binding</keyword>
<keyword evidence="8 10" id="KW-0408">Iron</keyword>
<evidence type="ECO:0000313" key="17">
    <source>
        <dbReference type="Proteomes" id="UP000694569"/>
    </source>
</evidence>
<dbReference type="SMART" id="SM00308">
    <property type="entry name" value="LH2"/>
    <property type="match status" value="1"/>
</dbReference>
<reference evidence="16" key="2">
    <citation type="submission" date="2025-09" db="UniProtKB">
        <authorList>
            <consortium name="Ensembl"/>
        </authorList>
    </citation>
    <scope>IDENTIFICATION</scope>
</reference>
<keyword evidence="6" id="KW-0223">Dioxygenase</keyword>
<accession>A0A8C5M3S6</accession>
<name>A0A8C5M3S6_9ANUR</name>
<evidence type="ECO:0000256" key="1">
    <source>
        <dbReference type="ARBA" id="ARBA00004496"/>
    </source>
</evidence>
<feature type="binding site" evidence="11">
    <location>
        <position position="74"/>
    </location>
    <ligand>
        <name>Ca(2+)</name>
        <dbReference type="ChEBI" id="CHEBI:29108"/>
        <label>1</label>
    </ligand>
</feature>
<dbReference type="Gene3D" id="1.20.245.10">
    <property type="entry name" value="Lipoxygenase-1, Domain 5"/>
    <property type="match status" value="1"/>
</dbReference>
<evidence type="ECO:0000256" key="13">
    <source>
        <dbReference type="PROSITE-ProRule" id="PRU00152"/>
    </source>
</evidence>
<keyword evidence="9" id="KW-0443">Lipid metabolism</keyword>
<feature type="binding site" evidence="10">
    <location>
        <position position="338"/>
    </location>
    <ligand>
        <name>Fe cation</name>
        <dbReference type="ChEBI" id="CHEBI:24875"/>
        <note>catalytic</note>
    </ligand>
</feature>
<comment type="similarity">
    <text evidence="3">Belongs to the lipoxygenase family.</text>
</comment>
<dbReference type="PANTHER" id="PTHR11771">
    <property type="entry name" value="LIPOXYGENASE"/>
    <property type="match status" value="1"/>
</dbReference>
<comment type="subcellular location">
    <subcellularLocation>
        <location evidence="1">Cytoplasm</location>
    </subcellularLocation>
</comment>
<proteinExistence type="inferred from homology"/>
<dbReference type="InterPro" id="IPR001024">
    <property type="entry name" value="PLAT/LH2_dom"/>
</dbReference>
<dbReference type="InterPro" id="IPR000907">
    <property type="entry name" value="LipOase"/>
</dbReference>
<comment type="pathway">
    <text evidence="2">Lipid metabolism.</text>
</comment>
<protein>
    <submittedName>
        <fullName evidence="16">Uncharacterized protein</fullName>
    </submittedName>
</protein>
<feature type="domain" description="Lipoxygenase" evidence="15">
    <location>
        <begin position="198"/>
        <end position="640"/>
    </location>
</feature>
<organism evidence="16 17">
    <name type="scientific">Leptobrachium leishanense</name>
    <name type="common">Leishan spiny toad</name>
    <dbReference type="NCBI Taxonomy" id="445787"/>
    <lineage>
        <taxon>Eukaryota</taxon>
        <taxon>Metazoa</taxon>
        <taxon>Chordata</taxon>
        <taxon>Craniata</taxon>
        <taxon>Vertebrata</taxon>
        <taxon>Euteleostomi</taxon>
        <taxon>Amphibia</taxon>
        <taxon>Batrachia</taxon>
        <taxon>Anura</taxon>
        <taxon>Pelobatoidea</taxon>
        <taxon>Megophryidae</taxon>
        <taxon>Leptobrachium</taxon>
    </lineage>
</organism>
<feature type="binding site" evidence="11">
    <location>
        <position position="17"/>
    </location>
    <ligand>
        <name>Ca(2+)</name>
        <dbReference type="ChEBI" id="CHEBI:29108"/>
        <label>1</label>
    </ligand>
</feature>
<evidence type="ECO:0000256" key="4">
    <source>
        <dbReference type="ARBA" id="ARBA00022490"/>
    </source>
</evidence>
<dbReference type="PRINTS" id="PR00087">
    <property type="entry name" value="LIPOXYGENASE"/>
</dbReference>
<dbReference type="Pfam" id="PF00305">
    <property type="entry name" value="Lipoxygenase"/>
    <property type="match status" value="1"/>
</dbReference>
<evidence type="ECO:0000256" key="9">
    <source>
        <dbReference type="ARBA" id="ARBA00023098"/>
    </source>
</evidence>
<evidence type="ECO:0000256" key="11">
    <source>
        <dbReference type="PIRSR" id="PIRSR601885-2"/>
    </source>
</evidence>
<keyword evidence="7" id="KW-0560">Oxidoreductase</keyword>
<keyword evidence="4" id="KW-0963">Cytoplasm</keyword>
<comment type="caution">
    <text evidence="13">Lacks conserved residue(s) required for the propagation of feature annotation.</text>
</comment>
<feature type="domain" description="PLAT" evidence="14">
    <location>
        <begin position="2"/>
        <end position="113"/>
    </location>
</feature>
<feature type="binding site" evidence="11">
    <location>
        <position position="75"/>
    </location>
    <ligand>
        <name>Ca(2+)</name>
        <dbReference type="ChEBI" id="CHEBI:29108"/>
        <label>1</label>
    </ligand>
</feature>
<evidence type="ECO:0000256" key="8">
    <source>
        <dbReference type="ARBA" id="ARBA00023004"/>
    </source>
</evidence>
<dbReference type="InterPro" id="IPR013819">
    <property type="entry name" value="LipOase_C"/>
</dbReference>
<evidence type="ECO:0000259" key="15">
    <source>
        <dbReference type="PROSITE" id="PS51393"/>
    </source>
</evidence>
<dbReference type="Proteomes" id="UP000694569">
    <property type="component" value="Unplaced"/>
</dbReference>
<evidence type="ECO:0000313" key="16">
    <source>
        <dbReference type="Ensembl" id="ENSLLEP00000009064.1"/>
    </source>
</evidence>
<evidence type="ECO:0000256" key="3">
    <source>
        <dbReference type="ARBA" id="ARBA00009419"/>
    </source>
</evidence>
<dbReference type="GeneTree" id="ENSGT00940000161510"/>
<dbReference type="GO" id="GO:0005737">
    <property type="term" value="C:cytoplasm"/>
    <property type="evidence" value="ECO:0007669"/>
    <property type="project" value="UniProtKB-SubCell"/>
</dbReference>
<dbReference type="InterPro" id="IPR036226">
    <property type="entry name" value="LipOase_C_sf"/>
</dbReference>
<dbReference type="AlphaFoldDB" id="A0A8C5M3S6"/>
<dbReference type="GO" id="GO:0034440">
    <property type="term" value="P:lipid oxidation"/>
    <property type="evidence" value="ECO:0007669"/>
    <property type="project" value="InterPro"/>
</dbReference>
<feature type="site" description="Essential for stabilizing binding to COTL1" evidence="12">
    <location>
        <position position="98"/>
    </location>
</feature>
<dbReference type="Gene3D" id="3.10.450.60">
    <property type="match status" value="1"/>
</dbReference>
<dbReference type="Gene3D" id="2.60.60.20">
    <property type="entry name" value="PLAT/LH2 domain"/>
    <property type="match status" value="1"/>
</dbReference>
<evidence type="ECO:0000259" key="14">
    <source>
        <dbReference type="PROSITE" id="PS50095"/>
    </source>
</evidence>
<evidence type="ECO:0000256" key="12">
    <source>
        <dbReference type="PIRSR" id="PIRSR601885-3"/>
    </source>
</evidence>
<dbReference type="OrthoDB" id="407298at2759"/>
<sequence>MSQYKVTVATGEEITAGTVNTIYIALVGVRGETPKQKLYHWGADFLPGAVSTCLFDIGDILSVRLYKEYHLASDDWFCKYVAVTSPGGETYRFPCYQWLSGTTTLEIPDGKGMKCSALGCVRVGLMRVLALSSRWRCYGDGMPHCVDVENISDLQLKDRYSNYSAAKMYLSDTATYVCCEYNARRSVICYILLRQVEWKEDAFFGYQFLNGVNPVKIRKCFQTPENFPVDDEMVASSLGTSTSLQNEIQKGKVFFTDYKILQGLQTNTINGQKQYLAAPLCLLWKNPQDDIVPIAIQLGQTPGEDNPIFLPSDSEWDWTLAKMWVRNAEFHVHEDISHLLYTHQFAEVFYVATTRQLPMGHPVHKLLIHHFHYTLFINVLGRQALISPGGLFEQISSIGHEGAVMLIRRAMEELTYTSLCLPEDIASRAVESIPNYYYREDGMKIWLAIERFVSDIVHYYYEDDHTVSEDPELQAWVEEIYKEGFLENVKSGIPSSMETRVSLICYLTMVIFSCSVKHAAVNNGQFDFCTFMPNTPPSMRKPPPTDKGTTTFQSILETLPQINTTTRTIRAGRVLSNEPVDGRLGHYPEEHFTEDVPKKFIQDFQRELAEISRQIKERNEGRSLTYLYLDPENIENSVAI</sequence>
<feature type="binding site" evidence="10">
    <location>
        <position position="518"/>
    </location>
    <ligand>
        <name>Fe cation</name>
        <dbReference type="ChEBI" id="CHEBI:24875"/>
        <note>catalytic</note>
    </ligand>
</feature>
<dbReference type="PROSITE" id="PS50095">
    <property type="entry name" value="PLAT"/>
    <property type="match status" value="1"/>
</dbReference>
<dbReference type="Pfam" id="PF01477">
    <property type="entry name" value="PLAT"/>
    <property type="match status" value="1"/>
</dbReference>
<dbReference type="SUPFAM" id="SSF48484">
    <property type="entry name" value="Lipoxigenase"/>
    <property type="match status" value="1"/>
</dbReference>
<feature type="binding site" evidence="10">
    <location>
        <position position="640"/>
    </location>
    <ligand>
        <name>Fe cation</name>
        <dbReference type="ChEBI" id="CHEBI:24875"/>
        <note>catalytic</note>
    </ligand>
</feature>
<reference evidence="16" key="1">
    <citation type="submission" date="2025-08" db="UniProtKB">
        <authorList>
            <consortium name="Ensembl"/>
        </authorList>
    </citation>
    <scope>IDENTIFICATION</scope>
</reference>
<dbReference type="InterPro" id="IPR001885">
    <property type="entry name" value="LipOase_mml"/>
</dbReference>
<dbReference type="InterPro" id="IPR036392">
    <property type="entry name" value="PLAT/LH2_dom_sf"/>
</dbReference>
<evidence type="ECO:0000256" key="2">
    <source>
        <dbReference type="ARBA" id="ARBA00005189"/>
    </source>
</evidence>
<dbReference type="Ensembl" id="ENSLLET00000009415.1">
    <property type="protein sequence ID" value="ENSLLEP00000009064.1"/>
    <property type="gene ID" value="ENSLLEG00000005642.1"/>
</dbReference>
<evidence type="ECO:0000256" key="6">
    <source>
        <dbReference type="ARBA" id="ARBA00022964"/>
    </source>
</evidence>
<dbReference type="PRINTS" id="PR00467">
    <property type="entry name" value="MAMLPOXGNASE"/>
</dbReference>